<reference evidence="5" key="1">
    <citation type="submission" date="2021-08" db="EMBL/GenBank/DDBJ databases">
        <title>WGS assembly of Ceratopteris richardii.</title>
        <authorList>
            <person name="Marchant D.B."/>
            <person name="Chen G."/>
            <person name="Jenkins J."/>
            <person name="Shu S."/>
            <person name="Leebens-Mack J."/>
            <person name="Grimwood J."/>
            <person name="Schmutz J."/>
            <person name="Soltis P."/>
            <person name="Soltis D."/>
            <person name="Chen Z.-H."/>
        </authorList>
    </citation>
    <scope>NUCLEOTIDE SEQUENCE</scope>
    <source>
        <strain evidence="5">Whitten #5841</strain>
        <tissue evidence="5">Leaf</tissue>
    </source>
</reference>
<comment type="function">
    <text evidence="4">Dirigent proteins impart stereoselectivity on the phenoxy radical-coupling reaction, yielding optically active lignans from two molecules of coniferyl alcohol in the biosynthesis of lignans, flavonolignans, and alkaloids and thus plays a central role in plant secondary metabolism.</text>
</comment>
<evidence type="ECO:0000256" key="1">
    <source>
        <dbReference type="ARBA" id="ARBA00010746"/>
    </source>
</evidence>
<comment type="subcellular location">
    <subcellularLocation>
        <location evidence="4">Secreted</location>
        <location evidence="4">Extracellular space</location>
        <location evidence="4">Apoplast</location>
    </subcellularLocation>
</comment>
<sequence>MASLNKHLSMMEGAYDLPVTRKASIVWIALVLLPSLISKPVTSEHHNPPKFKEKKLQYYVQLETGLPGISLNFIPPIDPAFSAGFGSGTIFALNITKTVSRSSEQLGAVRGYTVQTGYLALPDSWLLETAMIVYDDGKYKGTIQVQGLVQEELTEVAIVGGSGSFRGAQGVVVVTVVVDELPFRTFHHDITFF</sequence>
<dbReference type="PANTHER" id="PTHR21495">
    <property type="entry name" value="NUCLEOPORIN-RELATED"/>
    <property type="match status" value="1"/>
</dbReference>
<comment type="similarity">
    <text evidence="1 4">Belongs to the plant dirigent protein family.</text>
</comment>
<evidence type="ECO:0000256" key="4">
    <source>
        <dbReference type="RuleBase" id="RU363099"/>
    </source>
</evidence>
<dbReference type="Proteomes" id="UP000825935">
    <property type="component" value="Chromosome 20"/>
</dbReference>
<dbReference type="InterPro" id="IPR044859">
    <property type="entry name" value="Allene_oxi_cyc_Dirigent"/>
</dbReference>
<dbReference type="OrthoDB" id="1864232at2759"/>
<dbReference type="GO" id="GO:0048046">
    <property type="term" value="C:apoplast"/>
    <property type="evidence" value="ECO:0007669"/>
    <property type="project" value="UniProtKB-SubCell"/>
</dbReference>
<evidence type="ECO:0000256" key="2">
    <source>
        <dbReference type="ARBA" id="ARBA00011738"/>
    </source>
</evidence>
<proteinExistence type="inferred from homology"/>
<dbReference type="EMBL" id="CM035425">
    <property type="protein sequence ID" value="KAH7331432.1"/>
    <property type="molecule type" value="Genomic_DNA"/>
</dbReference>
<dbReference type="Gene3D" id="2.40.480.10">
    <property type="entry name" value="Allene oxide cyclase-like"/>
    <property type="match status" value="1"/>
</dbReference>
<keyword evidence="6" id="KW-1185">Reference proteome</keyword>
<comment type="subunit">
    <text evidence="2 4">Homodimer.</text>
</comment>
<accession>A0A8T2SG19</accession>
<dbReference type="InterPro" id="IPR004265">
    <property type="entry name" value="Dirigent"/>
</dbReference>
<dbReference type="GO" id="GO:0009699">
    <property type="term" value="P:phenylpropanoid biosynthetic process"/>
    <property type="evidence" value="ECO:0007669"/>
    <property type="project" value="UniProtKB-ARBA"/>
</dbReference>
<keyword evidence="4" id="KW-0052">Apoplast</keyword>
<dbReference type="Pfam" id="PF03018">
    <property type="entry name" value="Dirigent"/>
    <property type="match status" value="1"/>
</dbReference>
<evidence type="ECO:0000256" key="3">
    <source>
        <dbReference type="ARBA" id="ARBA00022525"/>
    </source>
</evidence>
<gene>
    <name evidence="5" type="ORF">KP509_20G032800</name>
</gene>
<evidence type="ECO:0000313" key="6">
    <source>
        <dbReference type="Proteomes" id="UP000825935"/>
    </source>
</evidence>
<keyword evidence="3 4" id="KW-0964">Secreted</keyword>
<protein>
    <recommendedName>
        <fullName evidence="4">Dirigent protein</fullName>
    </recommendedName>
</protein>
<dbReference type="AlphaFoldDB" id="A0A8T2SG19"/>
<name>A0A8T2SG19_CERRI</name>
<organism evidence="5 6">
    <name type="scientific">Ceratopteris richardii</name>
    <name type="common">Triangle waterfern</name>
    <dbReference type="NCBI Taxonomy" id="49495"/>
    <lineage>
        <taxon>Eukaryota</taxon>
        <taxon>Viridiplantae</taxon>
        <taxon>Streptophyta</taxon>
        <taxon>Embryophyta</taxon>
        <taxon>Tracheophyta</taxon>
        <taxon>Polypodiopsida</taxon>
        <taxon>Polypodiidae</taxon>
        <taxon>Polypodiales</taxon>
        <taxon>Pteridineae</taxon>
        <taxon>Pteridaceae</taxon>
        <taxon>Parkerioideae</taxon>
        <taxon>Ceratopteris</taxon>
    </lineage>
</organism>
<comment type="caution">
    <text evidence="5">The sequence shown here is derived from an EMBL/GenBank/DDBJ whole genome shotgun (WGS) entry which is preliminary data.</text>
</comment>
<evidence type="ECO:0000313" key="5">
    <source>
        <dbReference type="EMBL" id="KAH7331432.1"/>
    </source>
</evidence>